<organism evidence="1 2">
    <name type="scientific">Pantoea allii</name>
    <dbReference type="NCBI Taxonomy" id="574096"/>
    <lineage>
        <taxon>Bacteria</taxon>
        <taxon>Pseudomonadati</taxon>
        <taxon>Pseudomonadota</taxon>
        <taxon>Gammaproteobacteria</taxon>
        <taxon>Enterobacterales</taxon>
        <taxon>Erwiniaceae</taxon>
        <taxon>Pantoea</taxon>
    </lineage>
</organism>
<sequence>MITIDVQIHGYRKGHQLLGSSVLLTKDDQAVIDRLSDVAGPLRPKEQFTPYLTTYPLPSGNYYVVARTWQDLSVSRAGCVRTKSLLVNARSWSNKSLITTLLKLIESKNLPIEDDAISYNLKEQQDVLLSPISNFNTNELLEAIFLEESKPLVVFDAPDPEQVAIHLLTALWPSLRERFSLSTFALSPRKIDGRDLDIVFAPSNAKARFSDWSGRRVDGRISQIERHRWTKELVARVFKEPVPKLLSNSEISILGNSDAAKPATLRIALMWNELFSKLDIEPTSVLSLLDIVDSGRVSSIEAMKQLEPKLNESIANAGTSLTSDDAWNFVSSISKKLKGKNIASGTIALEQLAMQLAEKSGDELANLLNQPDPESTIKALIPSIAKGLGNGSEVLVKRTLNKVHSEIFARLIEEGSKLAKFVASDDELIYKAGTVLTEIDKPLAHNTGKALLPFLVEDHQLPVAIPIIHRLDLNEIINEILWLKNVSALKSELIFGELIHRARDVNGINAVRDLILTFETNETNESEISSDKLLLLTVNPVKNDILWLVNDDRLSSERSASLLASSLRSANDVQFMELLSDREIGSCIVSRLQEDSLDLLMRAVNKADLPINTYVKVIHDILPKVNDFSKLDIAEHAMKRCLHNRFDGDEIEIVKSIINVVSDRVKGEEIIREGLNIRVPADAASRNLIIFDSFKGITRNNIIVNINVVALMLLERKKVDLTEEAYDACARLMFDAESLSSNSLSEAAGVLMPSLMLARDKPVSLMVAALFPVVYRELAKSDTVPEQFNSIFFFLDWDRCKTARKELTRAFVLSKWRPGDLALTACRCGDATKILKQLSKTYKGKEYILKIAKDLSDYNIETRNAIGLVIKEIINDWS</sequence>
<protein>
    <submittedName>
        <fullName evidence="1">Uncharacterized protein</fullName>
    </submittedName>
</protein>
<accession>A0A2V2BMA4</accession>
<dbReference type="Proteomes" id="UP000245981">
    <property type="component" value="Unassembled WGS sequence"/>
</dbReference>
<dbReference type="RefSeq" id="WP_181377120.1">
    <property type="nucleotide sequence ID" value="NZ_QGHF01000003.1"/>
</dbReference>
<name>A0A2V2BMA4_9GAMM</name>
<comment type="caution">
    <text evidence="1">The sequence shown here is derived from an EMBL/GenBank/DDBJ whole genome shotgun (WGS) entry which is preliminary data.</text>
</comment>
<evidence type="ECO:0000313" key="1">
    <source>
        <dbReference type="EMBL" id="PWK98559.1"/>
    </source>
</evidence>
<dbReference type="AlphaFoldDB" id="A0A2V2BMA4"/>
<reference evidence="1 2" key="1">
    <citation type="submission" date="2018-05" db="EMBL/GenBank/DDBJ databases">
        <title>Genomic Encyclopedia of Type Strains, Phase IV (KMG-V): Genome sequencing to study the core and pangenomes of soil and plant-associated prokaryotes.</title>
        <authorList>
            <person name="Whitman W."/>
        </authorList>
    </citation>
    <scope>NUCLEOTIDE SEQUENCE [LARGE SCALE GENOMIC DNA]</scope>
    <source>
        <strain evidence="1 2">PNA 200-10</strain>
    </source>
</reference>
<gene>
    <name evidence="1" type="ORF">C7431_103327</name>
</gene>
<evidence type="ECO:0000313" key="2">
    <source>
        <dbReference type="Proteomes" id="UP000245981"/>
    </source>
</evidence>
<proteinExistence type="predicted"/>
<dbReference type="Pfam" id="PF20012">
    <property type="entry name" value="GAP1-N1"/>
    <property type="match status" value="1"/>
</dbReference>
<dbReference type="EMBL" id="QGHF01000003">
    <property type="protein sequence ID" value="PWK98559.1"/>
    <property type="molecule type" value="Genomic_DNA"/>
</dbReference>